<proteinExistence type="predicted"/>
<evidence type="ECO:0000256" key="1">
    <source>
        <dbReference type="SAM" id="MobiDB-lite"/>
    </source>
</evidence>
<feature type="non-terminal residue" evidence="2">
    <location>
        <position position="1"/>
    </location>
</feature>
<name>A0A147B7K4_9ACAR</name>
<dbReference type="AlphaFoldDB" id="A0A147B7K4"/>
<feature type="non-terminal residue" evidence="2">
    <location>
        <position position="258"/>
    </location>
</feature>
<organism evidence="2">
    <name type="scientific">Alectorobius mimon</name>
    <dbReference type="NCBI Taxonomy" id="360319"/>
    <lineage>
        <taxon>Eukaryota</taxon>
        <taxon>Metazoa</taxon>
        <taxon>Ecdysozoa</taxon>
        <taxon>Arthropoda</taxon>
        <taxon>Chelicerata</taxon>
        <taxon>Arachnida</taxon>
        <taxon>Acari</taxon>
        <taxon>Parasitiformes</taxon>
        <taxon>Ixodida</taxon>
        <taxon>Ixodoidea</taxon>
        <taxon>Argasidae</taxon>
        <taxon>Ornithodorinae</taxon>
        <taxon>Alectorobius</taxon>
    </lineage>
</organism>
<feature type="compositionally biased region" description="Acidic residues" evidence="1">
    <location>
        <begin position="74"/>
        <end position="85"/>
    </location>
</feature>
<feature type="compositionally biased region" description="Acidic residues" evidence="1">
    <location>
        <begin position="29"/>
        <end position="60"/>
    </location>
</feature>
<sequence length="258" mass="28477">ASAERVRRPALSANHAAATPGGLDSSGSDSEDDEDDDDRADDSGSDSDSEGGDEGFEDAETEVRPRKKVRFNDLDGEGSSDDEADTPNKGGDVEGDVSLDADQCGGNDDDNDIGREKWRQNMKERAALDYVARSRKVGNLQHLIYNQVDEFEEPAPEDDELIGELFRKARKQEAQLAQKRACDGTDSSRYVVTDDDVYITDEQIKDAIRDCFVTGKWDDSEDAKTLLKNDDELYGDFEDLEAKDDGPGKEDSDEEEES</sequence>
<dbReference type="EMBL" id="GEIB01002052">
    <property type="protein sequence ID" value="JAR86415.1"/>
    <property type="molecule type" value="Transcribed_RNA"/>
</dbReference>
<feature type="region of interest" description="Disordered" evidence="1">
    <location>
        <begin position="236"/>
        <end position="258"/>
    </location>
</feature>
<protein>
    <submittedName>
        <fullName evidence="2">Ribosome biogenesis protein bms1 homolog</fullName>
    </submittedName>
</protein>
<evidence type="ECO:0000313" key="2">
    <source>
        <dbReference type="EMBL" id="JAR86415.1"/>
    </source>
</evidence>
<reference evidence="2" key="1">
    <citation type="submission" date="2016-03" db="EMBL/GenBank/DDBJ databases">
        <title>Gut transcriptome analysis on engorged females of Ornithodoros mimon (Acari: Argasidae) and phylogenetic inferences of soft ticks.</title>
        <authorList>
            <person name="Landulfo G.A."/>
            <person name="Giovanni D."/>
            <person name="Carvalho E."/>
            <person name="Junqueira-de-Azevedo I."/>
            <person name="Patane J."/>
            <person name="Mendoca R."/>
            <person name="Barros-Battesti D."/>
        </authorList>
    </citation>
    <scope>NUCLEOTIDE SEQUENCE</scope>
    <source>
        <strain evidence="2">Females</strain>
        <tissue evidence="2">Gut</tissue>
    </source>
</reference>
<feature type="region of interest" description="Disordered" evidence="1">
    <location>
        <begin position="1"/>
        <end position="115"/>
    </location>
</feature>
<accession>A0A147B7K4</accession>